<dbReference type="RefSeq" id="XP_044720308.1">
    <property type="nucleotide sequence ID" value="XM_044863776.1"/>
</dbReference>
<dbReference type="InterPro" id="IPR015943">
    <property type="entry name" value="WD40/YVTN_repeat-like_dom_sf"/>
</dbReference>
<gene>
    <name evidence="1" type="ORF">HRG_05305</name>
</gene>
<dbReference type="GeneID" id="68354434"/>
<evidence type="ECO:0000313" key="1">
    <source>
        <dbReference type="EMBL" id="KAH0962795.1"/>
    </source>
</evidence>
<organism evidence="1 2">
    <name type="scientific">Hirsutella rhossiliensis</name>
    <dbReference type="NCBI Taxonomy" id="111463"/>
    <lineage>
        <taxon>Eukaryota</taxon>
        <taxon>Fungi</taxon>
        <taxon>Dikarya</taxon>
        <taxon>Ascomycota</taxon>
        <taxon>Pezizomycotina</taxon>
        <taxon>Sordariomycetes</taxon>
        <taxon>Hypocreomycetidae</taxon>
        <taxon>Hypocreales</taxon>
        <taxon>Ophiocordycipitaceae</taxon>
        <taxon>Hirsutella</taxon>
    </lineage>
</organism>
<dbReference type="Proteomes" id="UP000824596">
    <property type="component" value="Unassembled WGS sequence"/>
</dbReference>
<dbReference type="OrthoDB" id="10006285at2759"/>
<dbReference type="SUPFAM" id="SSF75011">
    <property type="entry name" value="3-carboxy-cis,cis-mucoante lactonizing enzyme"/>
    <property type="match status" value="1"/>
</dbReference>
<comment type="caution">
    <text evidence="1">The sequence shown here is derived from an EMBL/GenBank/DDBJ whole genome shotgun (WGS) entry which is preliminary data.</text>
</comment>
<protein>
    <submittedName>
        <fullName evidence="1">3-carboxymuconate cyclase</fullName>
    </submittedName>
</protein>
<keyword evidence="2" id="KW-1185">Reference proteome</keyword>
<dbReference type="EMBL" id="JAIZPD010000005">
    <property type="protein sequence ID" value="KAH0962795.1"/>
    <property type="molecule type" value="Genomic_DNA"/>
</dbReference>
<accession>A0A9P8SIN0</accession>
<name>A0A9P8SIN0_9HYPO</name>
<sequence>MAGNHLFAVNAGSNTVSMFAINPQNPSQLALVGKPAAVPGEFTNTVAASAKNAMVCVGATGAAAGISCANFDAQTGIGKMDQLREFELKQSTPPVGPTNTVSQVFWSNDESVLFATVKGDPDKNNTGFLSAFPTQKSMSATALSRQDVRSSPKGTAVLFGSLPIPKTSNIFATDASFGGAILSVGANGQGSLVAAQPIDGQKATCWVTISPVRNTAFVTDVGVPKLVEMSLKDASIVQTVDLSSTGATGMIDLKAVGNFVYVLAPGDGKTNTQILVMNAGGGGQKAEAIQRFDAGALGAGAVSQGMVVMD</sequence>
<dbReference type="AlphaFoldDB" id="A0A9P8SIN0"/>
<proteinExistence type="predicted"/>
<evidence type="ECO:0000313" key="2">
    <source>
        <dbReference type="Proteomes" id="UP000824596"/>
    </source>
</evidence>
<dbReference type="Gene3D" id="2.130.10.10">
    <property type="entry name" value="YVTN repeat-like/Quinoprotein amine dehydrogenase"/>
    <property type="match status" value="1"/>
</dbReference>
<reference evidence="1" key="1">
    <citation type="submission" date="2021-09" db="EMBL/GenBank/DDBJ databases">
        <title>A high-quality genome of the endoparasitic fungus Hirsutella rhossiliensis with a comparison of Hirsutella genomes reveals transposable elements contributing to genome size variation.</title>
        <authorList>
            <person name="Lin R."/>
            <person name="Jiao Y."/>
            <person name="Sun X."/>
            <person name="Ling J."/>
            <person name="Xie B."/>
            <person name="Cheng X."/>
        </authorList>
    </citation>
    <scope>NUCLEOTIDE SEQUENCE</scope>
    <source>
        <strain evidence="1">HR02</strain>
    </source>
</reference>